<evidence type="ECO:0000256" key="6">
    <source>
        <dbReference type="PROSITE-ProRule" id="PRU10141"/>
    </source>
</evidence>
<feature type="region of interest" description="Disordered" evidence="7">
    <location>
        <begin position="150"/>
        <end position="199"/>
    </location>
</feature>
<evidence type="ECO:0000256" key="5">
    <source>
        <dbReference type="ARBA" id="ARBA00022840"/>
    </source>
</evidence>
<feature type="compositionally biased region" description="Low complexity" evidence="7">
    <location>
        <begin position="183"/>
        <end position="198"/>
    </location>
</feature>
<dbReference type="GO" id="GO:0007165">
    <property type="term" value="P:signal transduction"/>
    <property type="evidence" value="ECO:0007669"/>
    <property type="project" value="TreeGrafter"/>
</dbReference>
<sequence length="1346" mass="142267">MSNFPQQTKEPGQQPLTAANLQALEPTLTGQHEVLGRFVGGSNSLIDRAELQAIFRANDLLGDAANAQFFNALLEQHAAADPVNPAKLAGSSIGPLIGNVDQANDGIVPPDPEYPSGFGRLSSEFDYPLAPFNDSQWLSQATTLSGVGPPFMSAADDIGDSSQPLSPSNVKPDTGKGSTLDTSAGLSAGNAGSMSAAGYRPRCGRASAEFMRGNRMVGQVTQLGLLYAPTQQAAPPVGVLPQGMQGMLGSRGGMVGNLPYGGIGQIPEHSAAQMGHSGQFMPKPQPFISGPINRLIGPLPTSHEASAQAGMQYGVGGMQAGMTSFVGQYPAVGQVGQVHSYPSVGNYQMHPAQQQQASVAYSAGGSIGQMDDRSRQFAYPNGYGMHQRAAEARQLFQQQSGGPPVSHIGATQNLSDSASGRNVGEISQQSLANSLRAKSGTGHNTSGHESPRSSEMSQVLHYLTGWQAPQHRPPDQYYNSYPQQHAPADLAPHQHGGQGPQPSGLLVQQQQQQQPPLQGPSVDVSSGRAPAKLHNSIQSLDTTSMQTFSDPSEDIAAALPSSASMQSRPNSKVRVVCSANGHFIRQASGHYEYEGGDTRLVGISSASSLLSLKEALSRVVTKAGAGSTSASGSPEVMFLKYQLPSEPSVYVDLLDDEDVSLMFDEWADFAVQHKGTSYKLHVYVAWAKELNSEINHGSQTDLMDGTGLSAGSVSDDDVGKQSGKTDEWSLIQMAGRMEIISLHEISLAKFLGSGGYGEVYLGKWHSSEVAIKCLNPSLFFSGSDGTASKAAMADLLREADLLASLRHPNVVWVYGVVLPRMGPDDKGGLSMDDVEPIPITSGANLGRTCSNLRPPAVVTEFMSQGSVKSALARKSEVVVGNMHRVVVAMDAAKGMEYLHQKRIVHFDLKSANLLLGYRDRRAVCKVADFGLSKQKRDTYVSNVTSQRGTLPWIAPEIIKTPHCVNEKVDVYSFGVVMWELWTGKEPYEGLNYHALLHQITLTNGGLRPPVPNGPKWEGNHCPEPAPGWSKLMERCWHELPEERPGFDEIVRELKTMAQALRPPRNRAKAVAAASISSAELDARGIPSGRPKMSATQAQQAFHMPTHTLERKDSSLPVHPPVVQAQQAQQAFAMPTHTISRKGSPNMPTVGEDSDGSGGATAKAQALYAVPAEAAPGAQAADPGMAAGSDDAKPDAPPAGSALQPETSSVVLQPGTPVQAGPAPSNSPRPPLPSAPSDSKLEKDAPEAKAQKEQSEADVDQATQMVQSVSIGESTPDPPQGKEAAKPPISKSAEAGQSAVPKAPDQAAAPAAGQPALNPAHVQQPSPNPFSSAFAYTERMNSAFSSN</sequence>
<dbReference type="SUPFAM" id="SSF56112">
    <property type="entry name" value="Protein kinase-like (PK-like)"/>
    <property type="match status" value="1"/>
</dbReference>
<evidence type="ECO:0000256" key="1">
    <source>
        <dbReference type="ARBA" id="ARBA00022527"/>
    </source>
</evidence>
<dbReference type="PANTHER" id="PTHR23257:SF963">
    <property type="entry name" value="AT08303P"/>
    <property type="match status" value="1"/>
</dbReference>
<dbReference type="InterPro" id="IPR017441">
    <property type="entry name" value="Protein_kinase_ATP_BS"/>
</dbReference>
<feature type="compositionally biased region" description="Basic and acidic residues" evidence="7">
    <location>
        <begin position="1238"/>
        <end position="1254"/>
    </location>
</feature>
<feature type="region of interest" description="Disordered" evidence="7">
    <location>
        <begin position="1174"/>
        <end position="1333"/>
    </location>
</feature>
<dbReference type="InterPro" id="IPR008271">
    <property type="entry name" value="Ser/Thr_kinase_AS"/>
</dbReference>
<evidence type="ECO:0000256" key="3">
    <source>
        <dbReference type="ARBA" id="ARBA00022741"/>
    </source>
</evidence>
<dbReference type="InterPro" id="IPR000719">
    <property type="entry name" value="Prot_kinase_dom"/>
</dbReference>
<feature type="compositionally biased region" description="Low complexity" evidence="7">
    <location>
        <begin position="500"/>
        <end position="522"/>
    </location>
</feature>
<feature type="compositionally biased region" description="Polar residues" evidence="7">
    <location>
        <begin position="441"/>
        <end position="457"/>
    </location>
</feature>
<dbReference type="InterPro" id="IPR001245">
    <property type="entry name" value="Ser-Thr/Tyr_kinase_cat_dom"/>
</dbReference>
<dbReference type="Gene3D" id="3.30.200.20">
    <property type="entry name" value="Phosphorylase Kinase, domain 1"/>
    <property type="match status" value="1"/>
</dbReference>
<evidence type="ECO:0000313" key="9">
    <source>
        <dbReference type="EMBL" id="CAK0786720.1"/>
    </source>
</evidence>
<protein>
    <recommendedName>
        <fullName evidence="8">Protein kinase domain-containing protein</fullName>
    </recommendedName>
</protein>
<proteinExistence type="predicted"/>
<name>A0AAV1IKG8_9CHLO</name>
<feature type="compositionally biased region" description="Polar residues" evidence="7">
    <location>
        <begin position="1260"/>
        <end position="1272"/>
    </location>
</feature>
<keyword evidence="5 6" id="KW-0067">ATP-binding</keyword>
<dbReference type="SMART" id="SM00220">
    <property type="entry name" value="S_TKc"/>
    <property type="match status" value="1"/>
</dbReference>
<dbReference type="InterPro" id="IPR050167">
    <property type="entry name" value="Ser_Thr_protein_kinase"/>
</dbReference>
<dbReference type="PROSITE" id="PS00108">
    <property type="entry name" value="PROTEIN_KINASE_ST"/>
    <property type="match status" value="1"/>
</dbReference>
<dbReference type="PROSITE" id="PS50011">
    <property type="entry name" value="PROTEIN_KINASE_DOM"/>
    <property type="match status" value="1"/>
</dbReference>
<organism evidence="9 10">
    <name type="scientific">Coccomyxa viridis</name>
    <dbReference type="NCBI Taxonomy" id="1274662"/>
    <lineage>
        <taxon>Eukaryota</taxon>
        <taxon>Viridiplantae</taxon>
        <taxon>Chlorophyta</taxon>
        <taxon>core chlorophytes</taxon>
        <taxon>Trebouxiophyceae</taxon>
        <taxon>Trebouxiophyceae incertae sedis</taxon>
        <taxon>Coccomyxaceae</taxon>
        <taxon>Coccomyxa</taxon>
    </lineage>
</organism>
<dbReference type="Pfam" id="PF07714">
    <property type="entry name" value="PK_Tyr_Ser-Thr"/>
    <property type="match status" value="2"/>
</dbReference>
<feature type="compositionally biased region" description="Low complexity" evidence="7">
    <location>
        <begin position="1174"/>
        <end position="1187"/>
    </location>
</feature>
<comment type="caution">
    <text evidence="9">The sequence shown here is derived from an EMBL/GenBank/DDBJ whole genome shotgun (WGS) entry which is preliminary data.</text>
</comment>
<feature type="binding site" evidence="6">
    <location>
        <position position="772"/>
    </location>
    <ligand>
        <name>ATP</name>
        <dbReference type="ChEBI" id="CHEBI:30616"/>
    </ligand>
</feature>
<feature type="compositionally biased region" description="Polar residues" evidence="7">
    <location>
        <begin position="409"/>
        <end position="433"/>
    </location>
</feature>
<evidence type="ECO:0000259" key="8">
    <source>
        <dbReference type="PROSITE" id="PS50011"/>
    </source>
</evidence>
<keyword evidence="2" id="KW-0808">Transferase</keyword>
<feature type="compositionally biased region" description="Pro residues" evidence="7">
    <location>
        <begin position="1224"/>
        <end position="1233"/>
    </location>
</feature>
<feature type="region of interest" description="Disordered" evidence="7">
    <location>
        <begin position="395"/>
        <end position="528"/>
    </location>
</feature>
<dbReference type="PANTHER" id="PTHR23257">
    <property type="entry name" value="SERINE-THREONINE PROTEIN KINASE"/>
    <property type="match status" value="1"/>
</dbReference>
<evidence type="ECO:0000256" key="7">
    <source>
        <dbReference type="SAM" id="MobiDB-lite"/>
    </source>
</evidence>
<keyword evidence="4" id="KW-0418">Kinase</keyword>
<dbReference type="Gene3D" id="1.10.510.10">
    <property type="entry name" value="Transferase(Phosphotransferase) domain 1"/>
    <property type="match status" value="1"/>
</dbReference>
<keyword evidence="1" id="KW-0723">Serine/threonine-protein kinase</keyword>
<feature type="domain" description="Protein kinase" evidence="8">
    <location>
        <begin position="745"/>
        <end position="1056"/>
    </location>
</feature>
<evidence type="ECO:0000256" key="2">
    <source>
        <dbReference type="ARBA" id="ARBA00022679"/>
    </source>
</evidence>
<dbReference type="GO" id="GO:0004674">
    <property type="term" value="F:protein serine/threonine kinase activity"/>
    <property type="evidence" value="ECO:0007669"/>
    <property type="project" value="UniProtKB-KW"/>
</dbReference>
<keyword evidence="10" id="KW-1185">Reference proteome</keyword>
<feature type="compositionally biased region" description="Polar residues" evidence="7">
    <location>
        <begin position="1137"/>
        <end position="1146"/>
    </location>
</feature>
<feature type="region of interest" description="Disordered" evidence="7">
    <location>
        <begin position="1137"/>
        <end position="1161"/>
    </location>
</feature>
<dbReference type="CDD" id="cd13999">
    <property type="entry name" value="STKc_MAP3K-like"/>
    <property type="match status" value="1"/>
</dbReference>
<evidence type="ECO:0000313" key="10">
    <source>
        <dbReference type="Proteomes" id="UP001314263"/>
    </source>
</evidence>
<dbReference type="InterPro" id="IPR011009">
    <property type="entry name" value="Kinase-like_dom_sf"/>
</dbReference>
<accession>A0AAV1IKG8</accession>
<feature type="compositionally biased region" description="Polar residues" evidence="7">
    <location>
        <begin position="1320"/>
        <end position="1330"/>
    </location>
</feature>
<evidence type="ECO:0000256" key="4">
    <source>
        <dbReference type="ARBA" id="ARBA00022777"/>
    </source>
</evidence>
<feature type="compositionally biased region" description="Polar residues" evidence="7">
    <location>
        <begin position="160"/>
        <end position="182"/>
    </location>
</feature>
<reference evidence="9 10" key="1">
    <citation type="submission" date="2023-10" db="EMBL/GenBank/DDBJ databases">
        <authorList>
            <person name="Maclean D."/>
            <person name="Macfadyen A."/>
        </authorList>
    </citation>
    <scope>NUCLEOTIDE SEQUENCE [LARGE SCALE GENOMIC DNA]</scope>
</reference>
<dbReference type="GO" id="GO:0005737">
    <property type="term" value="C:cytoplasm"/>
    <property type="evidence" value="ECO:0007669"/>
    <property type="project" value="TreeGrafter"/>
</dbReference>
<gene>
    <name evidence="9" type="ORF">CVIRNUC_009934</name>
</gene>
<dbReference type="Proteomes" id="UP001314263">
    <property type="component" value="Unassembled WGS sequence"/>
</dbReference>
<keyword evidence="3 6" id="KW-0547">Nucleotide-binding</keyword>
<dbReference type="PROSITE" id="PS00107">
    <property type="entry name" value="PROTEIN_KINASE_ATP"/>
    <property type="match status" value="1"/>
</dbReference>
<feature type="compositionally biased region" description="Low complexity" evidence="7">
    <location>
        <begin position="1298"/>
        <end position="1319"/>
    </location>
</feature>
<dbReference type="GO" id="GO:0005524">
    <property type="term" value="F:ATP binding"/>
    <property type="evidence" value="ECO:0007669"/>
    <property type="project" value="UniProtKB-UniRule"/>
</dbReference>
<dbReference type="EMBL" id="CAUYUE010000015">
    <property type="protein sequence ID" value="CAK0786720.1"/>
    <property type="molecule type" value="Genomic_DNA"/>
</dbReference>